<evidence type="ECO:0000256" key="6">
    <source>
        <dbReference type="ARBA" id="ARBA00022643"/>
    </source>
</evidence>
<comment type="similarity">
    <text evidence="2">Belongs to the SsuE family.</text>
</comment>
<evidence type="ECO:0000313" key="14">
    <source>
        <dbReference type="EMBL" id="KAG6630390.1"/>
    </source>
</evidence>
<comment type="caution">
    <text evidence="14">The sequence shown here is derived from an EMBL/GenBank/DDBJ whole genome shotgun (WGS) entry which is preliminary data.</text>
</comment>
<keyword evidence="7" id="KW-0521">NADP</keyword>
<evidence type="ECO:0000256" key="9">
    <source>
        <dbReference type="ARBA" id="ARBA00023027"/>
    </source>
</evidence>
<name>A0A8T1NNN0_CARIL</name>
<accession>A0A8T1NNN0</accession>
<protein>
    <recommendedName>
        <fullName evidence="4">NAD(P)H dehydrogenase (quinone)</fullName>
        <ecNumber evidence="4">1.6.5.2</ecNumber>
    </recommendedName>
</protein>
<comment type="function">
    <text evidence="12">The enzyme apparently serves as a quinone reductase in connection with conjugation reactions of hydroquinones involved in detoxification pathways.</text>
</comment>
<evidence type="ECO:0000256" key="12">
    <source>
        <dbReference type="ARBA" id="ARBA00057099"/>
    </source>
</evidence>
<evidence type="ECO:0000313" key="15">
    <source>
        <dbReference type="Proteomes" id="UP000811609"/>
    </source>
</evidence>
<dbReference type="EMBL" id="CM031821">
    <property type="protein sequence ID" value="KAG6630390.1"/>
    <property type="molecule type" value="Genomic_DNA"/>
</dbReference>
<dbReference type="EC" id="1.6.5.2" evidence="4"/>
<evidence type="ECO:0000259" key="13">
    <source>
        <dbReference type="Pfam" id="PF03358"/>
    </source>
</evidence>
<gene>
    <name evidence="14" type="ORF">CIPAW_13G014200</name>
</gene>
<evidence type="ECO:0000256" key="11">
    <source>
        <dbReference type="ARBA" id="ARBA00048983"/>
    </source>
</evidence>
<keyword evidence="8" id="KW-0560">Oxidoreductase</keyword>
<evidence type="ECO:0000256" key="5">
    <source>
        <dbReference type="ARBA" id="ARBA00022630"/>
    </source>
</evidence>
<dbReference type="Pfam" id="PF03358">
    <property type="entry name" value="FMN_red"/>
    <property type="match status" value="1"/>
</dbReference>
<evidence type="ECO:0000256" key="3">
    <source>
        <dbReference type="ARBA" id="ARBA00011881"/>
    </source>
</evidence>
<dbReference type="GO" id="GO:0010181">
    <property type="term" value="F:FMN binding"/>
    <property type="evidence" value="ECO:0007669"/>
    <property type="project" value="TreeGrafter"/>
</dbReference>
<evidence type="ECO:0000256" key="10">
    <source>
        <dbReference type="ARBA" id="ARBA00047678"/>
    </source>
</evidence>
<keyword evidence="5" id="KW-0285">Flavoprotein</keyword>
<comment type="catalytic activity">
    <reaction evidence="11">
        <text>a quinone + NADPH + H(+) = a quinol + NADP(+)</text>
        <dbReference type="Rhea" id="RHEA:46164"/>
        <dbReference type="ChEBI" id="CHEBI:15378"/>
        <dbReference type="ChEBI" id="CHEBI:24646"/>
        <dbReference type="ChEBI" id="CHEBI:57783"/>
        <dbReference type="ChEBI" id="CHEBI:58349"/>
        <dbReference type="ChEBI" id="CHEBI:132124"/>
        <dbReference type="EC" id="1.6.5.2"/>
    </reaction>
</comment>
<dbReference type="AlphaFoldDB" id="A0A8T1NNN0"/>
<evidence type="ECO:0000256" key="4">
    <source>
        <dbReference type="ARBA" id="ARBA00012648"/>
    </source>
</evidence>
<proteinExistence type="inferred from homology"/>
<dbReference type="PANTHER" id="PTHR30543">
    <property type="entry name" value="CHROMATE REDUCTASE"/>
    <property type="match status" value="1"/>
</dbReference>
<dbReference type="FunFam" id="3.40.50.360:FF:000031">
    <property type="entry name" value="NADPH:quinone oxidoreductase"/>
    <property type="match status" value="1"/>
</dbReference>
<evidence type="ECO:0000256" key="8">
    <source>
        <dbReference type="ARBA" id="ARBA00023002"/>
    </source>
</evidence>
<dbReference type="GO" id="GO:0005829">
    <property type="term" value="C:cytosol"/>
    <property type="evidence" value="ECO:0007669"/>
    <property type="project" value="TreeGrafter"/>
</dbReference>
<feature type="domain" description="NADPH-dependent FMN reductase-like" evidence="13">
    <location>
        <begin position="21"/>
        <end position="165"/>
    </location>
</feature>
<comment type="cofactor">
    <cofactor evidence="1">
        <name>FMN</name>
        <dbReference type="ChEBI" id="CHEBI:58210"/>
    </cofactor>
</comment>
<sequence>MSEVKRGRKMEDQEEAKPVVRVAAISGSLRKRSNHRGLIRAAIQLCEDSIEGMQIEHIEIEQLPMLNTDLEDNGTYPPVVEAFRQKIKEADCVLFASPEYNFSLSAPLKNAVDWASRPPNVWADKPAAIISTGGNAGGERAHYHLRQVGVFLNLHFINKPLFCINAFQPPTKFDKDGNLINEEVKEKLKQVLLALHAFTLRLQAGMQLILFATSFHNHLQSKEKLFLGLFVNVPTTEVSYVPVKLPSLPD</sequence>
<comment type="subunit">
    <text evidence="3">Homotetramer.</text>
</comment>
<evidence type="ECO:0000256" key="2">
    <source>
        <dbReference type="ARBA" id="ARBA00005990"/>
    </source>
</evidence>
<dbReference type="PANTHER" id="PTHR30543:SF21">
    <property type="entry name" value="NAD(P)H-DEPENDENT FMN REDUCTASE LOT6"/>
    <property type="match status" value="1"/>
</dbReference>
<evidence type="ECO:0000256" key="7">
    <source>
        <dbReference type="ARBA" id="ARBA00022857"/>
    </source>
</evidence>
<reference evidence="14" key="1">
    <citation type="submission" date="2020-12" db="EMBL/GenBank/DDBJ databases">
        <title>WGS assembly of Carya illinoinensis cv. Pawnee.</title>
        <authorList>
            <person name="Platts A."/>
            <person name="Shu S."/>
            <person name="Wright S."/>
            <person name="Barry K."/>
            <person name="Edger P."/>
            <person name="Pires J.C."/>
            <person name="Schmutz J."/>
        </authorList>
    </citation>
    <scope>NUCLEOTIDE SEQUENCE</scope>
    <source>
        <tissue evidence="14">Leaf</tissue>
    </source>
</reference>
<dbReference type="GO" id="GO:0003955">
    <property type="term" value="F:NAD(P)H dehydrogenase (quinone) activity"/>
    <property type="evidence" value="ECO:0007669"/>
    <property type="project" value="UniProtKB-EC"/>
</dbReference>
<keyword evidence="9" id="KW-0520">NAD</keyword>
<dbReference type="Proteomes" id="UP000811609">
    <property type="component" value="Chromosome 13"/>
</dbReference>
<evidence type="ECO:0000256" key="1">
    <source>
        <dbReference type="ARBA" id="ARBA00001917"/>
    </source>
</evidence>
<keyword evidence="6" id="KW-0288">FMN</keyword>
<dbReference type="InterPro" id="IPR005025">
    <property type="entry name" value="FMN_Rdtase-like_dom"/>
</dbReference>
<dbReference type="InterPro" id="IPR050712">
    <property type="entry name" value="NAD(P)H-dep_reductase"/>
</dbReference>
<keyword evidence="15" id="KW-1185">Reference proteome</keyword>
<organism evidence="14 15">
    <name type="scientific">Carya illinoinensis</name>
    <name type="common">Pecan</name>
    <dbReference type="NCBI Taxonomy" id="32201"/>
    <lineage>
        <taxon>Eukaryota</taxon>
        <taxon>Viridiplantae</taxon>
        <taxon>Streptophyta</taxon>
        <taxon>Embryophyta</taxon>
        <taxon>Tracheophyta</taxon>
        <taxon>Spermatophyta</taxon>
        <taxon>Magnoliopsida</taxon>
        <taxon>eudicotyledons</taxon>
        <taxon>Gunneridae</taxon>
        <taxon>Pentapetalae</taxon>
        <taxon>rosids</taxon>
        <taxon>fabids</taxon>
        <taxon>Fagales</taxon>
        <taxon>Juglandaceae</taxon>
        <taxon>Carya</taxon>
    </lineage>
</organism>
<comment type="catalytic activity">
    <reaction evidence="10">
        <text>a quinone + NADH + H(+) = a quinol + NAD(+)</text>
        <dbReference type="Rhea" id="RHEA:46160"/>
        <dbReference type="ChEBI" id="CHEBI:15378"/>
        <dbReference type="ChEBI" id="CHEBI:24646"/>
        <dbReference type="ChEBI" id="CHEBI:57540"/>
        <dbReference type="ChEBI" id="CHEBI:57945"/>
        <dbReference type="ChEBI" id="CHEBI:132124"/>
        <dbReference type="EC" id="1.6.5.2"/>
    </reaction>
</comment>